<gene>
    <name evidence="3" type="ORF">CRM94_20800</name>
</gene>
<keyword evidence="1" id="KW-0732">Signal</keyword>
<dbReference type="EMBL" id="PDDY01000004">
    <property type="protein sequence ID" value="PEH37016.1"/>
    <property type="molecule type" value="Genomic_DNA"/>
</dbReference>
<evidence type="ECO:0000259" key="2">
    <source>
        <dbReference type="Pfam" id="PF04069"/>
    </source>
</evidence>
<dbReference type="AlphaFoldDB" id="A0A2A7S0F5"/>
<reference evidence="4" key="1">
    <citation type="submission" date="2017-09" db="EMBL/GenBank/DDBJ databases">
        <title>FDA dAtabase for Regulatory Grade micrObial Sequences (FDA-ARGOS): Supporting development and validation of Infectious Disease Dx tests.</title>
        <authorList>
            <person name="Minogue T."/>
            <person name="Wolcott M."/>
            <person name="Wasieloski L."/>
            <person name="Aguilar W."/>
            <person name="Moore D."/>
            <person name="Tallon L."/>
            <person name="Sadzewicz L."/>
            <person name="Ott S."/>
            <person name="Zhao X."/>
            <person name="Nagaraj S."/>
            <person name="Vavikolanu K."/>
            <person name="Aluvathingal J."/>
            <person name="Nadendla S."/>
            <person name="Sichtig H."/>
        </authorList>
    </citation>
    <scope>NUCLEOTIDE SEQUENCE [LARGE SCALE GENOMIC DNA]</scope>
    <source>
        <strain evidence="4">FDAARGOS_390</strain>
    </source>
</reference>
<dbReference type="Gene3D" id="3.40.190.10">
    <property type="entry name" value="Periplasmic binding protein-like II"/>
    <property type="match status" value="1"/>
</dbReference>
<dbReference type="GO" id="GO:0043190">
    <property type="term" value="C:ATP-binding cassette (ABC) transporter complex"/>
    <property type="evidence" value="ECO:0007669"/>
    <property type="project" value="InterPro"/>
</dbReference>
<dbReference type="GO" id="GO:0022857">
    <property type="term" value="F:transmembrane transporter activity"/>
    <property type="evidence" value="ECO:0007669"/>
    <property type="project" value="InterPro"/>
</dbReference>
<dbReference type="CDD" id="cd13616">
    <property type="entry name" value="PBP2_OsmF"/>
    <property type="match status" value="1"/>
</dbReference>
<protein>
    <submittedName>
        <fullName evidence="3">ABC transporter substrate-binding protein</fullName>
    </submittedName>
</protein>
<sequence length="310" mass="32577">MNPSPTPRLAAFSLLALAAFGPVLPAQAAAPIVVSSKIDTEGSLLGQLIAQSLKAHGLAVTDKISLGTTPIVRKALTTGEIDIYPEYTGNAAFFFNKADDPLWRDAARGYAAARQLDYQANHLVWLTPAPASNTWGVALLAGLAKANHLLSFSDFGKWVTAGGKVKLVASAEFVNSASALPAFEKAYGFRLKPDQLLVLSGGDTAVTIKTAASQTDGVNAAMVYSTDGAIESAGLVVLDDDRKVQPVYAPTPVIREAVLKAHPEIDGILKPVFASLDLKTLQTLNNRIQLNGEPAAGVAAQYLKAKGFVK</sequence>
<feature type="chain" id="PRO_5012360067" evidence="1">
    <location>
        <begin position="29"/>
        <end position="310"/>
    </location>
</feature>
<proteinExistence type="predicted"/>
<accession>A0A2A7S0F5</accession>
<dbReference type="InterPro" id="IPR007210">
    <property type="entry name" value="ABC_Gly_betaine_transp_sub-bd"/>
</dbReference>
<feature type="domain" description="ABC-type glycine betaine transport system substrate-binding" evidence="2">
    <location>
        <begin position="31"/>
        <end position="304"/>
    </location>
</feature>
<dbReference type="Gene3D" id="3.40.190.120">
    <property type="entry name" value="Osmoprotection protein (prox), domain 2"/>
    <property type="match status" value="1"/>
</dbReference>
<name>A0A2A7S0F5_BURGA</name>
<comment type="caution">
    <text evidence="3">The sequence shown here is derived from an EMBL/GenBank/DDBJ whole genome shotgun (WGS) entry which is preliminary data.</text>
</comment>
<feature type="signal peptide" evidence="1">
    <location>
        <begin position="1"/>
        <end position="28"/>
    </location>
</feature>
<dbReference type="Pfam" id="PF04069">
    <property type="entry name" value="OpuAC"/>
    <property type="match status" value="1"/>
</dbReference>
<evidence type="ECO:0000313" key="3">
    <source>
        <dbReference type="EMBL" id="PEH37016.1"/>
    </source>
</evidence>
<evidence type="ECO:0000313" key="4">
    <source>
        <dbReference type="Proteomes" id="UP000220629"/>
    </source>
</evidence>
<organism evidence="3 4">
    <name type="scientific">Burkholderia gladioli</name>
    <name type="common">Pseudomonas marginata</name>
    <name type="synonym">Phytomonas marginata</name>
    <dbReference type="NCBI Taxonomy" id="28095"/>
    <lineage>
        <taxon>Bacteria</taxon>
        <taxon>Pseudomonadati</taxon>
        <taxon>Pseudomonadota</taxon>
        <taxon>Betaproteobacteria</taxon>
        <taxon>Burkholderiales</taxon>
        <taxon>Burkholderiaceae</taxon>
        <taxon>Burkholderia</taxon>
    </lineage>
</organism>
<dbReference type="Proteomes" id="UP000220629">
    <property type="component" value="Unassembled WGS sequence"/>
</dbReference>
<dbReference type="RefSeq" id="WP_098153620.1">
    <property type="nucleotide sequence ID" value="NZ_CADEQH010000011.1"/>
</dbReference>
<evidence type="ECO:0000256" key="1">
    <source>
        <dbReference type="SAM" id="SignalP"/>
    </source>
</evidence>
<dbReference type="SUPFAM" id="SSF53850">
    <property type="entry name" value="Periplasmic binding protein-like II"/>
    <property type="match status" value="1"/>
</dbReference>